<evidence type="ECO:0000256" key="1">
    <source>
        <dbReference type="ARBA" id="ARBA00006576"/>
    </source>
</evidence>
<gene>
    <name evidence="6" type="ORF">SAMN05216283_10942</name>
</gene>
<dbReference type="PANTHER" id="PTHR11644">
    <property type="entry name" value="CYTIDINE DEAMINASE"/>
    <property type="match status" value="1"/>
</dbReference>
<organism evidence="6 7">
    <name type="scientific">Sunxiuqinia elliptica</name>
    <dbReference type="NCBI Taxonomy" id="655355"/>
    <lineage>
        <taxon>Bacteria</taxon>
        <taxon>Pseudomonadati</taxon>
        <taxon>Bacteroidota</taxon>
        <taxon>Bacteroidia</taxon>
        <taxon>Marinilabiliales</taxon>
        <taxon>Prolixibacteraceae</taxon>
        <taxon>Sunxiuqinia</taxon>
    </lineage>
</organism>
<dbReference type="Proteomes" id="UP000198964">
    <property type="component" value="Unassembled WGS sequence"/>
</dbReference>
<keyword evidence="3" id="KW-0378">Hydrolase</keyword>
<dbReference type="InterPro" id="IPR016192">
    <property type="entry name" value="APOBEC/CMP_deaminase_Zn-bd"/>
</dbReference>
<comment type="similarity">
    <text evidence="1">Belongs to the cytidine and deoxycytidylate deaminase family.</text>
</comment>
<dbReference type="RefSeq" id="WP_093920735.1">
    <property type="nucleotide sequence ID" value="NZ_FONW01000009.1"/>
</dbReference>
<reference evidence="6 7" key="1">
    <citation type="submission" date="2016-10" db="EMBL/GenBank/DDBJ databases">
        <authorList>
            <person name="de Groot N.N."/>
        </authorList>
    </citation>
    <scope>NUCLEOTIDE SEQUENCE [LARGE SCALE GENOMIC DNA]</scope>
    <source>
        <strain evidence="6 7">CGMCC 1.9156</strain>
    </source>
</reference>
<keyword evidence="2" id="KW-0479">Metal-binding</keyword>
<evidence type="ECO:0000259" key="5">
    <source>
        <dbReference type="PROSITE" id="PS51747"/>
    </source>
</evidence>
<evidence type="ECO:0000256" key="4">
    <source>
        <dbReference type="ARBA" id="ARBA00022833"/>
    </source>
</evidence>
<dbReference type="GO" id="GO:0008270">
    <property type="term" value="F:zinc ion binding"/>
    <property type="evidence" value="ECO:0007669"/>
    <property type="project" value="InterPro"/>
</dbReference>
<evidence type="ECO:0000256" key="2">
    <source>
        <dbReference type="ARBA" id="ARBA00022723"/>
    </source>
</evidence>
<proteinExistence type="inferred from homology"/>
<dbReference type="InterPro" id="IPR002125">
    <property type="entry name" value="CMP_dCMP_dom"/>
</dbReference>
<feature type="domain" description="CMP/dCMP-type deaminase" evidence="5">
    <location>
        <begin position="21"/>
        <end position="150"/>
    </location>
</feature>
<name>A0A1I2JQH1_9BACT</name>
<dbReference type="Gene3D" id="3.40.140.10">
    <property type="entry name" value="Cytidine Deaminase, domain 2"/>
    <property type="match status" value="1"/>
</dbReference>
<dbReference type="GO" id="GO:0005829">
    <property type="term" value="C:cytosol"/>
    <property type="evidence" value="ECO:0007669"/>
    <property type="project" value="TreeGrafter"/>
</dbReference>
<evidence type="ECO:0000313" key="7">
    <source>
        <dbReference type="Proteomes" id="UP000198964"/>
    </source>
</evidence>
<dbReference type="GO" id="GO:0072527">
    <property type="term" value="P:pyrimidine-containing compound metabolic process"/>
    <property type="evidence" value="ECO:0007669"/>
    <property type="project" value="UniProtKB-ARBA"/>
</dbReference>
<dbReference type="Pfam" id="PF00383">
    <property type="entry name" value="dCMP_cyt_deam_1"/>
    <property type="match status" value="1"/>
</dbReference>
<dbReference type="PANTHER" id="PTHR11644:SF2">
    <property type="entry name" value="CYTIDINE DEAMINASE"/>
    <property type="match status" value="1"/>
</dbReference>
<dbReference type="STRING" id="655355.SAMN05216283_10942"/>
<dbReference type="InterPro" id="IPR050202">
    <property type="entry name" value="Cyt/Deoxycyt_deaminase"/>
</dbReference>
<keyword evidence="4" id="KW-0862">Zinc</keyword>
<dbReference type="EMBL" id="FONW01000009">
    <property type="protein sequence ID" value="SFF55397.1"/>
    <property type="molecule type" value="Genomic_DNA"/>
</dbReference>
<sequence length="163" mass="17816">MKTKEIKISISEFDKLDELSAADQELIQVAREIAQQAYAPYSNYQVGSALRLEDGTIVSGNNQENASSPLGNCAERTAIFWANANHPNLSIDTIVVTAIDQSRKAALKVSPCGACRQVMLEAEHRYKKPIRVILDSANKIEILQSASHLLPLSFNGDSLKSMG</sequence>
<dbReference type="GO" id="GO:0004126">
    <property type="term" value="F:cytidine deaminase activity"/>
    <property type="evidence" value="ECO:0007669"/>
    <property type="project" value="UniProtKB-ARBA"/>
</dbReference>
<dbReference type="PROSITE" id="PS00903">
    <property type="entry name" value="CYT_DCMP_DEAMINASES_1"/>
    <property type="match status" value="1"/>
</dbReference>
<dbReference type="CDD" id="cd01283">
    <property type="entry name" value="cytidine_deaminase"/>
    <property type="match status" value="1"/>
</dbReference>
<keyword evidence="7" id="KW-1185">Reference proteome</keyword>
<dbReference type="GO" id="GO:0055086">
    <property type="term" value="P:nucleobase-containing small molecule metabolic process"/>
    <property type="evidence" value="ECO:0007669"/>
    <property type="project" value="UniProtKB-ARBA"/>
</dbReference>
<protein>
    <submittedName>
        <fullName evidence="6">Cytidine deaminase</fullName>
    </submittedName>
</protein>
<dbReference type="InterPro" id="IPR016193">
    <property type="entry name" value="Cytidine_deaminase-like"/>
</dbReference>
<evidence type="ECO:0000256" key="3">
    <source>
        <dbReference type="ARBA" id="ARBA00022801"/>
    </source>
</evidence>
<evidence type="ECO:0000313" key="6">
    <source>
        <dbReference type="EMBL" id="SFF55397.1"/>
    </source>
</evidence>
<dbReference type="NCBIfam" id="NF004064">
    <property type="entry name" value="PRK05578.1"/>
    <property type="match status" value="1"/>
</dbReference>
<dbReference type="GO" id="GO:0042802">
    <property type="term" value="F:identical protein binding"/>
    <property type="evidence" value="ECO:0007669"/>
    <property type="project" value="UniProtKB-ARBA"/>
</dbReference>
<accession>A0A1I2JQH1</accession>
<dbReference type="SUPFAM" id="SSF53927">
    <property type="entry name" value="Cytidine deaminase-like"/>
    <property type="match status" value="1"/>
</dbReference>
<dbReference type="AlphaFoldDB" id="A0A1I2JQH1"/>
<dbReference type="PROSITE" id="PS51747">
    <property type="entry name" value="CYT_DCMP_DEAMINASES_2"/>
    <property type="match status" value="1"/>
</dbReference>